<dbReference type="EMBL" id="CAOQHR010000012">
    <property type="protein sequence ID" value="CAI6341491.1"/>
    <property type="molecule type" value="Genomic_DNA"/>
</dbReference>
<dbReference type="AlphaFoldDB" id="A0A9W4USG5"/>
<organism evidence="1 2">
    <name type="scientific">Periconia digitata</name>
    <dbReference type="NCBI Taxonomy" id="1303443"/>
    <lineage>
        <taxon>Eukaryota</taxon>
        <taxon>Fungi</taxon>
        <taxon>Dikarya</taxon>
        <taxon>Ascomycota</taxon>
        <taxon>Pezizomycotina</taxon>
        <taxon>Dothideomycetes</taxon>
        <taxon>Pleosporomycetidae</taxon>
        <taxon>Pleosporales</taxon>
        <taxon>Massarineae</taxon>
        <taxon>Periconiaceae</taxon>
        <taxon>Periconia</taxon>
    </lineage>
</organism>
<gene>
    <name evidence="1" type="ORF">PDIGIT_LOCUS14688</name>
</gene>
<keyword evidence="2" id="KW-1185">Reference proteome</keyword>
<reference evidence="1" key="1">
    <citation type="submission" date="2023-01" db="EMBL/GenBank/DDBJ databases">
        <authorList>
            <person name="Van Ghelder C."/>
            <person name="Rancurel C."/>
        </authorList>
    </citation>
    <scope>NUCLEOTIDE SEQUENCE</scope>
    <source>
        <strain evidence="1">CNCM I-4278</strain>
    </source>
</reference>
<comment type="caution">
    <text evidence="1">The sequence shown here is derived from an EMBL/GenBank/DDBJ whole genome shotgun (WGS) entry which is preliminary data.</text>
</comment>
<evidence type="ECO:0000313" key="1">
    <source>
        <dbReference type="EMBL" id="CAI6341491.1"/>
    </source>
</evidence>
<accession>A0A9W4USG5</accession>
<sequence length="128" mass="14645">MFYCNLGPGEKICRTLILPNYQNDCSDSHTQNIDIAIASGHSKTILSPGEEFWGIPSLDREFQYRVYFHCRLLSPREKSEDLQPSGYHNQAELGQWTSIPSKAACFLLRPQMRIREAVMFGFSLPFPS</sequence>
<name>A0A9W4USG5_9PLEO</name>
<evidence type="ECO:0000313" key="2">
    <source>
        <dbReference type="Proteomes" id="UP001152607"/>
    </source>
</evidence>
<proteinExistence type="predicted"/>
<dbReference type="Proteomes" id="UP001152607">
    <property type="component" value="Unassembled WGS sequence"/>
</dbReference>
<protein>
    <submittedName>
        <fullName evidence="1">Uncharacterized protein</fullName>
    </submittedName>
</protein>